<dbReference type="KEGG" id="aag:5564790"/>
<evidence type="ECO:0000313" key="3">
    <source>
        <dbReference type="Proteomes" id="UP000682892"/>
    </source>
</evidence>
<reference evidence="2" key="2">
    <citation type="journal article" date="2007" name="Science">
        <title>Genome sequence of Aedes aegypti, a major arbovirus vector.</title>
        <authorList>
            <person name="Nene V."/>
            <person name="Wortman J.R."/>
            <person name="Lawson D."/>
            <person name="Haas B."/>
            <person name="Kodira C."/>
            <person name="Tu Z.J."/>
            <person name="Loftus B."/>
            <person name="Xi Z."/>
            <person name="Megy K."/>
            <person name="Grabherr M."/>
            <person name="Ren Q."/>
            <person name="Zdobnov E.M."/>
            <person name="Lobo N.F."/>
            <person name="Campbell K.S."/>
            <person name="Brown S.E."/>
            <person name="Bonaldo M.F."/>
            <person name="Zhu J."/>
            <person name="Sinkins S.P."/>
            <person name="Hogenkamp D.G."/>
            <person name="Amedeo P."/>
            <person name="Arensburger P."/>
            <person name="Atkinson P.W."/>
            <person name="Bidwell S."/>
            <person name="Biedler J."/>
            <person name="Birney E."/>
            <person name="Bruggner R.V."/>
            <person name="Costas J."/>
            <person name="Coy M.R."/>
            <person name="Crabtree J."/>
            <person name="Crawford M."/>
            <person name="Debruyn B."/>
            <person name="Decaprio D."/>
            <person name="Eiglmeier K."/>
            <person name="Eisenstadt E."/>
            <person name="El-Dorry H."/>
            <person name="Gelbart W.M."/>
            <person name="Gomes S.L."/>
            <person name="Hammond M."/>
            <person name="Hannick L.I."/>
            <person name="Hogan J.R."/>
            <person name="Holmes M.H."/>
            <person name="Jaffe D."/>
            <person name="Johnston J.S."/>
            <person name="Kennedy R.C."/>
            <person name="Koo H."/>
            <person name="Kravitz S."/>
            <person name="Kriventseva E.V."/>
            <person name="Kulp D."/>
            <person name="Labutti K."/>
            <person name="Lee E."/>
            <person name="Li S."/>
            <person name="Lovin D.D."/>
            <person name="Mao C."/>
            <person name="Mauceli E."/>
            <person name="Menck C.F."/>
            <person name="Miller J.R."/>
            <person name="Montgomery P."/>
            <person name="Mori A."/>
            <person name="Nascimento A.L."/>
            <person name="Naveira H.F."/>
            <person name="Nusbaum C."/>
            <person name="O'leary S."/>
            <person name="Orvis J."/>
            <person name="Pertea M."/>
            <person name="Quesneville H."/>
            <person name="Reidenbach K.R."/>
            <person name="Rogers Y.H."/>
            <person name="Roth C.W."/>
            <person name="Schneider J.R."/>
            <person name="Schatz M."/>
            <person name="Shumway M."/>
            <person name="Stanke M."/>
            <person name="Stinson E.O."/>
            <person name="Tubio J.M."/>
            <person name="Vanzee J.P."/>
            <person name="Verjovski-Almeida S."/>
            <person name="Werner D."/>
            <person name="White O."/>
            <person name="Wyder S."/>
            <person name="Zeng Q."/>
            <person name="Zhao Q."/>
            <person name="Zhao Y."/>
            <person name="Hill C.A."/>
            <person name="Raikhel A.S."/>
            <person name="Soares M.B."/>
            <person name="Knudson D.L."/>
            <person name="Lee N.H."/>
            <person name="Galagan J."/>
            <person name="Salzberg S.L."/>
            <person name="Paulsen I.T."/>
            <person name="Dimopoulos G."/>
            <person name="Collins F.H."/>
            <person name="Birren B."/>
            <person name="Fraser-Liggett C.M."/>
            <person name="Severson D.W."/>
        </authorList>
    </citation>
    <scope>NUCLEOTIDE SEQUENCE [LARGE SCALE GENOMIC DNA]</scope>
    <source>
        <strain evidence="2">Liverpool</strain>
    </source>
</reference>
<keyword evidence="1" id="KW-0472">Membrane</keyword>
<reference evidence="2" key="1">
    <citation type="submission" date="2005-10" db="EMBL/GenBank/DDBJ databases">
        <authorList>
            <person name="Loftus B.J."/>
            <person name="Nene V.M."/>
            <person name="Hannick L.I."/>
            <person name="Bidwell S."/>
            <person name="Haas B."/>
            <person name="Amedeo P."/>
            <person name="Orvis J."/>
            <person name="Wortman J.R."/>
            <person name="White O.R."/>
            <person name="Salzberg S."/>
            <person name="Shumway M."/>
            <person name="Koo H."/>
            <person name="Zhao Y."/>
            <person name="Holmes M."/>
            <person name="Miller J."/>
            <person name="Schatz M."/>
            <person name="Pop M."/>
            <person name="Pai G."/>
            <person name="Utterback T."/>
            <person name="Rogers Y.-H."/>
            <person name="Kravitz S."/>
            <person name="Fraser C.M."/>
        </authorList>
    </citation>
    <scope>NUCLEOTIDE SEQUENCE</scope>
    <source>
        <strain evidence="2">Liverpool</strain>
    </source>
</reference>
<protein>
    <submittedName>
        <fullName evidence="2">AAEL004442-PA</fullName>
    </submittedName>
</protein>
<feature type="transmembrane region" description="Helical" evidence="1">
    <location>
        <begin position="20"/>
        <end position="45"/>
    </location>
</feature>
<dbReference type="HOGENOM" id="CLU_139361_0_0_1"/>
<accession>Q17CT8</accession>
<name>Q17CT8_AEDAE</name>
<dbReference type="EMBL" id="CH477304">
    <property type="protein sequence ID" value="EAT44184.1"/>
    <property type="molecule type" value="Genomic_DNA"/>
</dbReference>
<proteinExistence type="predicted"/>
<evidence type="ECO:0000313" key="2">
    <source>
        <dbReference type="EMBL" id="EAT44184.1"/>
    </source>
</evidence>
<keyword evidence="1" id="KW-0812">Transmembrane</keyword>
<dbReference type="OrthoDB" id="6340939at2759"/>
<organism evidence="2 3">
    <name type="scientific">Aedes aegypti</name>
    <name type="common">Yellowfever mosquito</name>
    <name type="synonym">Culex aegypti</name>
    <dbReference type="NCBI Taxonomy" id="7159"/>
    <lineage>
        <taxon>Eukaryota</taxon>
        <taxon>Metazoa</taxon>
        <taxon>Ecdysozoa</taxon>
        <taxon>Arthropoda</taxon>
        <taxon>Hexapoda</taxon>
        <taxon>Insecta</taxon>
        <taxon>Pterygota</taxon>
        <taxon>Neoptera</taxon>
        <taxon>Endopterygota</taxon>
        <taxon>Diptera</taxon>
        <taxon>Nematocera</taxon>
        <taxon>Culicoidea</taxon>
        <taxon>Culicidae</taxon>
        <taxon>Culicinae</taxon>
        <taxon>Aedini</taxon>
        <taxon>Aedes</taxon>
        <taxon>Stegomyia</taxon>
    </lineage>
</organism>
<reference evidence="2" key="3">
    <citation type="submission" date="2012-09" db="EMBL/GenBank/DDBJ databases">
        <authorList>
            <consortium name="VectorBase"/>
        </authorList>
    </citation>
    <scope>NUCLEOTIDE SEQUENCE</scope>
    <source>
        <strain evidence="2">Liverpool</strain>
    </source>
</reference>
<dbReference type="AlphaFoldDB" id="Q17CT8"/>
<dbReference type="PhylomeDB" id="Q17CT8"/>
<evidence type="ECO:0000256" key="1">
    <source>
        <dbReference type="SAM" id="Phobius"/>
    </source>
</evidence>
<dbReference type="PaxDb" id="7159-AAEL004442-PA"/>
<keyword evidence="1" id="KW-1133">Transmembrane helix</keyword>
<dbReference type="eggNOG" id="ENOG502SYEY">
    <property type="taxonomic scope" value="Eukaryota"/>
</dbReference>
<gene>
    <name evidence="2" type="ORF">AaeL_AAEL004442</name>
</gene>
<sequence length="183" mass="21137">MHPKPTLNGKKDLTRLSLYHFFFFERLLILAVVGLGSLYVMHLLAQDFMKISKPLFMASGKRDTSRFNRTADLNDFEKQIDWNGMLKRDPLKCSLSLICQLAAGAELKNEAANAIYEFIQYSVENNKNVPKKIVHSFERGLSFNRFNGTDFEHCYPHYPWCIYSAKTMMKLLELHSKIFGTGT</sequence>
<dbReference type="Proteomes" id="UP000682892">
    <property type="component" value="Chromosome 3"/>
</dbReference>
<dbReference type="OMA" id="CFNEYPF"/>
<dbReference type="VEuPathDB" id="VectorBase:AAEL004442"/>